<dbReference type="Gene3D" id="1.25.40.20">
    <property type="entry name" value="Ankyrin repeat-containing domain"/>
    <property type="match status" value="1"/>
</dbReference>
<evidence type="ECO:0000313" key="2">
    <source>
        <dbReference type="EMBL" id="CAH0055786.1"/>
    </source>
</evidence>
<dbReference type="SUPFAM" id="SSF48403">
    <property type="entry name" value="Ankyrin repeat"/>
    <property type="match status" value="1"/>
</dbReference>
<proteinExistence type="predicted"/>
<dbReference type="InterPro" id="IPR036770">
    <property type="entry name" value="Ankyrin_rpt-contain_sf"/>
</dbReference>
<dbReference type="Proteomes" id="UP000775872">
    <property type="component" value="Unassembled WGS sequence"/>
</dbReference>
<organism evidence="2 3">
    <name type="scientific">Clonostachys solani</name>
    <dbReference type="NCBI Taxonomy" id="160281"/>
    <lineage>
        <taxon>Eukaryota</taxon>
        <taxon>Fungi</taxon>
        <taxon>Dikarya</taxon>
        <taxon>Ascomycota</taxon>
        <taxon>Pezizomycotina</taxon>
        <taxon>Sordariomycetes</taxon>
        <taxon>Hypocreomycetidae</taxon>
        <taxon>Hypocreales</taxon>
        <taxon>Bionectriaceae</taxon>
        <taxon>Clonostachys</taxon>
    </lineage>
</organism>
<reference evidence="2" key="1">
    <citation type="submission" date="2021-10" db="EMBL/GenBank/DDBJ databases">
        <authorList>
            <person name="Piombo E."/>
        </authorList>
    </citation>
    <scope>NUCLEOTIDE SEQUENCE</scope>
</reference>
<accession>A0A9N9ZHY2</accession>
<gene>
    <name evidence="2" type="ORF">CSOL1703_00017981</name>
</gene>
<evidence type="ECO:0000313" key="3">
    <source>
        <dbReference type="Proteomes" id="UP000775872"/>
    </source>
</evidence>
<evidence type="ECO:0000256" key="1">
    <source>
        <dbReference type="PROSITE-ProRule" id="PRU00023"/>
    </source>
</evidence>
<comment type="caution">
    <text evidence="2">The sequence shown here is derived from an EMBL/GenBank/DDBJ whole genome shotgun (WGS) entry which is preliminary data.</text>
</comment>
<dbReference type="AlphaFoldDB" id="A0A9N9ZHY2"/>
<keyword evidence="1" id="KW-0040">ANK repeat</keyword>
<dbReference type="InterPro" id="IPR002110">
    <property type="entry name" value="Ankyrin_rpt"/>
</dbReference>
<dbReference type="EMBL" id="CABFOC020000060">
    <property type="protein sequence ID" value="CAH0055786.1"/>
    <property type="molecule type" value="Genomic_DNA"/>
</dbReference>
<keyword evidence="3" id="KW-1185">Reference proteome</keyword>
<dbReference type="OrthoDB" id="195446at2759"/>
<name>A0A9N9ZHY2_9HYPO</name>
<sequence>MLLYLATIARYTNIIRLLIELGANKKAEDDNSWIPLQLAAVIGHKDIFLELRGLGPHSPDAAALCRRNQARRAVI</sequence>
<feature type="repeat" description="ANK" evidence="1">
    <location>
        <begin position="1"/>
        <end position="30"/>
    </location>
</feature>
<protein>
    <submittedName>
        <fullName evidence="2">Uncharacterized protein</fullName>
    </submittedName>
</protein>
<dbReference type="PROSITE" id="PS50088">
    <property type="entry name" value="ANK_REPEAT"/>
    <property type="match status" value="1"/>
</dbReference>